<keyword evidence="6" id="KW-0812">Transmembrane</keyword>
<protein>
    <submittedName>
        <fullName evidence="7">Uncharacterized protein</fullName>
    </submittedName>
</protein>
<evidence type="ECO:0000313" key="7">
    <source>
        <dbReference type="EMBL" id="CAH2051023.1"/>
    </source>
</evidence>
<reference evidence="7 8" key="1">
    <citation type="submission" date="2022-03" db="EMBL/GenBank/DDBJ databases">
        <authorList>
            <person name="Nunn A."/>
            <person name="Chopra R."/>
            <person name="Nunn A."/>
            <person name="Contreras Garrido A."/>
        </authorList>
    </citation>
    <scope>NUCLEOTIDE SEQUENCE [LARGE SCALE GENOMIC DNA]</scope>
</reference>
<comment type="caution">
    <text evidence="7">The sequence shown here is derived from an EMBL/GenBank/DDBJ whole genome shotgun (WGS) entry which is preliminary data.</text>
</comment>
<comment type="subcellular location">
    <subcellularLocation>
        <location evidence="1">Membrane</location>
        <topology evidence="1">Single-pass type II membrane protein</topology>
    </subcellularLocation>
</comment>
<dbReference type="GO" id="GO:0016020">
    <property type="term" value="C:membrane"/>
    <property type="evidence" value="ECO:0007669"/>
    <property type="project" value="UniProtKB-SubCell"/>
</dbReference>
<dbReference type="Pfam" id="PF02485">
    <property type="entry name" value="Branch"/>
    <property type="match status" value="1"/>
</dbReference>
<proteinExistence type="predicted"/>
<keyword evidence="6" id="KW-1133">Transmembrane helix</keyword>
<dbReference type="PANTHER" id="PTHR31042">
    <property type="entry name" value="CORE-2/I-BRANCHING BETA-1,6-N-ACETYLGLUCOSAMINYLTRANSFERASE FAMILY PROTEIN-RELATED"/>
    <property type="match status" value="1"/>
</dbReference>
<evidence type="ECO:0000256" key="5">
    <source>
        <dbReference type="ARBA" id="ARBA00023180"/>
    </source>
</evidence>
<keyword evidence="4 6" id="KW-0472">Membrane</keyword>
<sequence>MKLIPGLPSPLSLFYAILVCLLLAVVFTNFKPPITTSIDGDFTIPPLQTTIASAATTTTGGATAFQTHPPPLPHSHLGCTSLALHALLEDPSNSMFALLSSSCIPLRSFNFTYKTLIWPKKSFIELLKNEPGAYDRWAARGKYAMLPEVPFENFRIGSQFFVLTHEHARMIVSDSKLWSKFRLLCLKKSICYPEEQYFPTLISRRTKWMHPINPYPRRLQHQTARAPRMYRASEVRPDLIAAVRSKRPRYGDDGPNGSSSLATKRKDPFLFARKFSADSIQPLLRIALDVIFKD</sequence>
<evidence type="ECO:0000313" key="8">
    <source>
        <dbReference type="Proteomes" id="UP000836841"/>
    </source>
</evidence>
<evidence type="ECO:0000256" key="1">
    <source>
        <dbReference type="ARBA" id="ARBA00004606"/>
    </source>
</evidence>
<name>A0AAU9RTY1_THLAR</name>
<keyword evidence="3" id="KW-0808">Transferase</keyword>
<gene>
    <name evidence="7" type="ORF">TAV2_LOCUS8708</name>
</gene>
<dbReference type="Proteomes" id="UP000836841">
    <property type="component" value="Unassembled WGS sequence"/>
</dbReference>
<dbReference type="InterPro" id="IPR003406">
    <property type="entry name" value="Glyco_trans_14"/>
</dbReference>
<dbReference type="PANTHER" id="PTHR31042:SF60">
    <property type="entry name" value="CORE-2_I-BRANCHING BETA-1,6-N-ACETYLGLUCOSAMINYLTRANSFERASE FAMILY PROTEIN"/>
    <property type="match status" value="1"/>
</dbReference>
<keyword evidence="8" id="KW-1185">Reference proteome</keyword>
<evidence type="ECO:0000256" key="2">
    <source>
        <dbReference type="ARBA" id="ARBA00022676"/>
    </source>
</evidence>
<evidence type="ECO:0000256" key="3">
    <source>
        <dbReference type="ARBA" id="ARBA00022679"/>
    </source>
</evidence>
<evidence type="ECO:0000256" key="4">
    <source>
        <dbReference type="ARBA" id="ARBA00023136"/>
    </source>
</evidence>
<organism evidence="7 8">
    <name type="scientific">Thlaspi arvense</name>
    <name type="common">Field penny-cress</name>
    <dbReference type="NCBI Taxonomy" id="13288"/>
    <lineage>
        <taxon>Eukaryota</taxon>
        <taxon>Viridiplantae</taxon>
        <taxon>Streptophyta</taxon>
        <taxon>Embryophyta</taxon>
        <taxon>Tracheophyta</taxon>
        <taxon>Spermatophyta</taxon>
        <taxon>Magnoliopsida</taxon>
        <taxon>eudicotyledons</taxon>
        <taxon>Gunneridae</taxon>
        <taxon>Pentapetalae</taxon>
        <taxon>rosids</taxon>
        <taxon>malvids</taxon>
        <taxon>Brassicales</taxon>
        <taxon>Brassicaceae</taxon>
        <taxon>Thlaspideae</taxon>
        <taxon>Thlaspi</taxon>
    </lineage>
</organism>
<dbReference type="EMBL" id="CAJVSB020000462">
    <property type="protein sequence ID" value="CAH2051023.1"/>
    <property type="molecule type" value="Genomic_DNA"/>
</dbReference>
<keyword evidence="5" id="KW-0325">Glycoprotein</keyword>
<accession>A0AAU9RTY1</accession>
<keyword evidence="2" id="KW-0328">Glycosyltransferase</keyword>
<dbReference type="InterPro" id="IPR044174">
    <property type="entry name" value="BC10-like"/>
</dbReference>
<feature type="transmembrane region" description="Helical" evidence="6">
    <location>
        <begin position="12"/>
        <end position="30"/>
    </location>
</feature>
<evidence type="ECO:0000256" key="6">
    <source>
        <dbReference type="SAM" id="Phobius"/>
    </source>
</evidence>
<dbReference type="AlphaFoldDB" id="A0AAU9RTY1"/>
<dbReference type="GO" id="GO:0016757">
    <property type="term" value="F:glycosyltransferase activity"/>
    <property type="evidence" value="ECO:0007669"/>
    <property type="project" value="UniProtKB-KW"/>
</dbReference>